<evidence type="ECO:0000256" key="1">
    <source>
        <dbReference type="SAM" id="MobiDB-lite"/>
    </source>
</evidence>
<dbReference type="RefSeq" id="XP_066713758.1">
    <property type="nucleotide sequence ID" value="XM_066860169.1"/>
</dbReference>
<dbReference type="GeneID" id="92093232"/>
<reference evidence="2 3" key="1">
    <citation type="submission" date="2023-01" db="EMBL/GenBank/DDBJ databases">
        <title>Analysis of 21 Apiospora genomes using comparative genomics revels a genus with tremendous synthesis potential of carbohydrate active enzymes and secondary metabolites.</title>
        <authorList>
            <person name="Sorensen T."/>
        </authorList>
    </citation>
    <scope>NUCLEOTIDE SEQUENCE [LARGE SCALE GENOMIC DNA]</scope>
    <source>
        <strain evidence="2 3">CBS 135458</strain>
    </source>
</reference>
<evidence type="ECO:0000313" key="2">
    <source>
        <dbReference type="EMBL" id="KAK8058312.1"/>
    </source>
</evidence>
<protein>
    <submittedName>
        <fullName evidence="2">Uncharacterized protein</fullName>
    </submittedName>
</protein>
<accession>A0ABR1UHX7</accession>
<keyword evidence="3" id="KW-1185">Reference proteome</keyword>
<organism evidence="2 3">
    <name type="scientific">Apiospora phragmitis</name>
    <dbReference type="NCBI Taxonomy" id="2905665"/>
    <lineage>
        <taxon>Eukaryota</taxon>
        <taxon>Fungi</taxon>
        <taxon>Dikarya</taxon>
        <taxon>Ascomycota</taxon>
        <taxon>Pezizomycotina</taxon>
        <taxon>Sordariomycetes</taxon>
        <taxon>Xylariomycetidae</taxon>
        <taxon>Amphisphaeriales</taxon>
        <taxon>Apiosporaceae</taxon>
        <taxon>Apiospora</taxon>
    </lineage>
</organism>
<comment type="caution">
    <text evidence="2">The sequence shown here is derived from an EMBL/GenBank/DDBJ whole genome shotgun (WGS) entry which is preliminary data.</text>
</comment>
<dbReference type="Proteomes" id="UP001480595">
    <property type="component" value="Unassembled WGS sequence"/>
</dbReference>
<proteinExistence type="predicted"/>
<sequence>MYPEAVIDETKAPQYITIMLSEYTSQLLIPEDPPARAYADFFRGPAKVQYFRKALLQQALSLAAAHTASKQASKQQATPLLPFPSPPAPAPCPPPSTAPTPQMLALAPKKAL</sequence>
<feature type="compositionally biased region" description="Pro residues" evidence="1">
    <location>
        <begin position="81"/>
        <end position="98"/>
    </location>
</feature>
<evidence type="ECO:0000313" key="3">
    <source>
        <dbReference type="Proteomes" id="UP001480595"/>
    </source>
</evidence>
<name>A0ABR1UHX7_9PEZI</name>
<feature type="region of interest" description="Disordered" evidence="1">
    <location>
        <begin position="71"/>
        <end position="112"/>
    </location>
</feature>
<dbReference type="EMBL" id="JAQQWL010000009">
    <property type="protein sequence ID" value="KAK8058312.1"/>
    <property type="molecule type" value="Genomic_DNA"/>
</dbReference>
<gene>
    <name evidence="2" type="ORF">PG994_008760</name>
</gene>